<dbReference type="InterPro" id="IPR036034">
    <property type="entry name" value="PDZ_sf"/>
</dbReference>
<evidence type="ECO:0000259" key="2">
    <source>
        <dbReference type="PROSITE" id="PS50106"/>
    </source>
</evidence>
<reference evidence="4" key="1">
    <citation type="submission" date="2023-01" db="EMBL/GenBank/DDBJ databases">
        <title>Key to firefly adult light organ development and bioluminescence: homeobox transcription factors regulate luciferase expression and transportation to peroxisome.</title>
        <authorList>
            <person name="Fu X."/>
        </authorList>
    </citation>
    <scope>NUCLEOTIDE SEQUENCE [LARGE SCALE GENOMIC DNA]</scope>
</reference>
<dbReference type="Gene3D" id="2.30.42.10">
    <property type="match status" value="2"/>
</dbReference>
<dbReference type="InterPro" id="IPR001478">
    <property type="entry name" value="PDZ"/>
</dbReference>
<keyword evidence="4" id="KW-1185">Reference proteome</keyword>
<sequence>MRLFKRRCSDPNPQLVSLSPISDNITTTASESNTSLNSTETISKPKSNNGFTTWGKKVGQKWDQIKRSDSSEILSSSGRRRHWSPLRLRGETSHDGATTNKRISRVDSLRNMFSRSDRHSEVSTSQCLTSEVLQMDIKKIYEVYKEANNRKQEERTIRSKRRTKSITTNLELNEQQFLDYLLLIKPNSKDEFQKLLNELSTEEKKVSHRMEILSENRPSEKSSRKFKVKNLFSKFSSKSDDEGETINSKSNRSISSSSLTSLSELFTNTKKAFSLSEIPQPIPKPAIIKSDESGYGSDGTRTDSPRGSIKSHVSNTSEDVTTNGSTLEADTTITNAKSENNQPTSVTVHKTLMFDNTKSTQFSDSNLQDGNLKLTQFRYSSRARNSKCRSTGLDNINASKKTVPRQVNQSAFFKQLDEDLSFNAKLDNLSLQFNSAVAYPTTTLQSYMKNTSTPSVEKEFKCVRLKFKNNEPTGITIGIKNDNVHSGIYVITYILPGSVAEINGNLWIGDEVVKVNGTRLRGMPFTFATSLLTPVNGELEVVISRYKTVKTEEKPLPLDNQMRYINPFRSTFNSKYNKNENAFNGNICEDLNVAVPETRVTFSNLQSLKCLDSIMQLDDEKSHETETKEKQRAVTGMRKFSYSQESSKWSNTHSTNNCNNVSNNNIRYLAANFRKGPGMKSLGFSVVGGKDSPRGPMGLYVKTIFKLGQAAEDGTLNEGDKILSINGISFDGLTHKEAITLFKSIKCGDIQLEIERREHYST</sequence>
<dbReference type="PANTHER" id="PTHR11324:SF16">
    <property type="entry name" value="PDZ DOMAIN-CONTAINING PROTEIN 2"/>
    <property type="match status" value="1"/>
</dbReference>
<evidence type="ECO:0000313" key="4">
    <source>
        <dbReference type="Proteomes" id="UP001353858"/>
    </source>
</evidence>
<name>A0AAN7SBB5_9COLE</name>
<accession>A0AAN7SBB5</accession>
<dbReference type="PROSITE" id="PS50106">
    <property type="entry name" value="PDZ"/>
    <property type="match status" value="2"/>
</dbReference>
<comment type="caution">
    <text evidence="3">The sequence shown here is derived from an EMBL/GenBank/DDBJ whole genome shotgun (WGS) entry which is preliminary data.</text>
</comment>
<feature type="domain" description="PDZ" evidence="2">
    <location>
        <begin position="462"/>
        <end position="547"/>
    </location>
</feature>
<dbReference type="SUPFAM" id="SSF50156">
    <property type="entry name" value="PDZ domain-like"/>
    <property type="match status" value="2"/>
</dbReference>
<feature type="region of interest" description="Disordered" evidence="1">
    <location>
        <begin position="283"/>
        <end position="323"/>
    </location>
</feature>
<dbReference type="PANTHER" id="PTHR11324">
    <property type="entry name" value="IL16-RELATED"/>
    <property type="match status" value="1"/>
</dbReference>
<evidence type="ECO:0000256" key="1">
    <source>
        <dbReference type="SAM" id="MobiDB-lite"/>
    </source>
</evidence>
<organism evidence="3 4">
    <name type="scientific">Aquatica leii</name>
    <dbReference type="NCBI Taxonomy" id="1421715"/>
    <lineage>
        <taxon>Eukaryota</taxon>
        <taxon>Metazoa</taxon>
        <taxon>Ecdysozoa</taxon>
        <taxon>Arthropoda</taxon>
        <taxon>Hexapoda</taxon>
        <taxon>Insecta</taxon>
        <taxon>Pterygota</taxon>
        <taxon>Neoptera</taxon>
        <taxon>Endopterygota</taxon>
        <taxon>Coleoptera</taxon>
        <taxon>Polyphaga</taxon>
        <taxon>Elateriformia</taxon>
        <taxon>Elateroidea</taxon>
        <taxon>Lampyridae</taxon>
        <taxon>Luciolinae</taxon>
        <taxon>Aquatica</taxon>
    </lineage>
</organism>
<feature type="compositionally biased region" description="Low complexity" evidence="1">
    <location>
        <begin position="26"/>
        <end position="42"/>
    </location>
</feature>
<dbReference type="CDD" id="cd00136">
    <property type="entry name" value="PDZ_canonical"/>
    <property type="match status" value="1"/>
</dbReference>
<dbReference type="Pfam" id="PF00595">
    <property type="entry name" value="PDZ"/>
    <property type="match status" value="2"/>
</dbReference>
<dbReference type="SMART" id="SM00228">
    <property type="entry name" value="PDZ"/>
    <property type="match status" value="2"/>
</dbReference>
<feature type="region of interest" description="Disordered" evidence="1">
    <location>
        <begin position="20"/>
        <end position="55"/>
    </location>
</feature>
<dbReference type="AlphaFoldDB" id="A0AAN7SBB5"/>
<evidence type="ECO:0000313" key="3">
    <source>
        <dbReference type="EMBL" id="KAK4872177.1"/>
    </source>
</evidence>
<dbReference type="CDD" id="cd06759">
    <property type="entry name" value="PDZ3_PDZD2-PDZ1_hPro-IL-16-like"/>
    <property type="match status" value="1"/>
</dbReference>
<protein>
    <recommendedName>
        <fullName evidence="2">PDZ domain-containing protein</fullName>
    </recommendedName>
</protein>
<gene>
    <name evidence="3" type="ORF">RN001_016301</name>
</gene>
<feature type="domain" description="PDZ" evidence="2">
    <location>
        <begin position="670"/>
        <end position="744"/>
    </location>
</feature>
<dbReference type="Proteomes" id="UP001353858">
    <property type="component" value="Unassembled WGS sequence"/>
</dbReference>
<feature type="compositionally biased region" description="Polar residues" evidence="1">
    <location>
        <begin position="311"/>
        <end position="323"/>
    </location>
</feature>
<dbReference type="EMBL" id="JARPUR010000008">
    <property type="protein sequence ID" value="KAK4872177.1"/>
    <property type="molecule type" value="Genomic_DNA"/>
</dbReference>
<proteinExistence type="predicted"/>